<dbReference type="GO" id="GO:0003676">
    <property type="term" value="F:nucleic acid binding"/>
    <property type="evidence" value="ECO:0007669"/>
    <property type="project" value="InterPro"/>
</dbReference>
<dbReference type="Proteomes" id="UP000002043">
    <property type="component" value="Chromosome"/>
</dbReference>
<evidence type="ECO:0000259" key="1">
    <source>
        <dbReference type="Pfam" id="PF06634"/>
    </source>
</evidence>
<evidence type="ECO:0000313" key="3">
    <source>
        <dbReference type="Proteomes" id="UP000002043"/>
    </source>
</evidence>
<dbReference type="InterPro" id="IPR002052">
    <property type="entry name" value="DNA_methylase_N6_adenine_CS"/>
</dbReference>
<dbReference type="Gene3D" id="3.40.50.150">
    <property type="entry name" value="Vaccinia Virus protein VP39"/>
    <property type="match status" value="1"/>
</dbReference>
<feature type="domain" description="DUF1156" evidence="1">
    <location>
        <begin position="12"/>
        <end position="59"/>
    </location>
</feature>
<dbReference type="Pfam" id="PF06634">
    <property type="entry name" value="DUF1156"/>
    <property type="match status" value="1"/>
</dbReference>
<sequence length="916" mass="104921">MTHKKSFIESSFPVKEVSEIASKEKNIRHGHISTLHIWWARRPLAASRATIYASLIPEDEVKWNSIRKFIIELSKWENSLSLKVIQKAREDILKANGGKVLRMLDPFSGGGSIPLEALRLGLEVHAMDYNPVATIILKCTLEYPQRYAKPGETKVEVNNFGKSEKVKRKTDNLLLEDVKRWGNWVLEEAKKEIGRFYPEDPDGSIPVGYIWARTIPCQNPSCGAEIPLMRQFWLAKKENKKVSLYPYVEGKEVKFKIVGTGYEPMPNNFNPEDGTVRRAVAVCPVCRSAVDDKTVRKLFQNGKAGQRMVAVVLQHPKKSGKIYRLATEKDIEVFREAEKYMEEKRQKLMEEWGIDPVPDEETPEGKGKGAERAFSVRNFGLNTYGDLFNARQKLALITFTEKVRLAYQKMLEEGYDKEYAKAVVSYLALGVNRMADYMSNLCVHDNTQERTVHVFGRQALPMVWDYSELNPLSEAVGSWESMLVRRILLTLSHLSQIPPVYIQENGTSKQIIPAVRQGSATELPYPDNYFDAVFTDPPYYDNVPYSYLSDFFYVWLKRSIGDLYPELFITPLTPKSKEIVAYSHLPGGYEAGKQFFENMLKKAFKEISRVLKPEGIAVIVYTHKSTSGWETLINSLLDSDLVITASWPIDTEMKSRLRAKESAALASSIYLVCRKMKREETGWLKEVEEELEKHLYKKLEDLWNEGVSGADFFVAGIGASIEIFGKYKRIMDYSGNEVDVSKLLEIVRELVTDYAVKQVLHNGITGYLSPLTKFYLLYRWAYGESKVHFDEARKLAHSVGVNLEKEWNRGFIRKEGENIAVLGPQDRSIKTLEKSEELIDVLHFVLLLWKAGAKEEMKKVLKETGYGEKEYFYRVAQAISETLPNDSKEKKLLDGFLSDRDRLMEEIKKQQRGLYG</sequence>
<dbReference type="InterPro" id="IPR029063">
    <property type="entry name" value="SAM-dependent_MTases_sf"/>
</dbReference>
<proteinExistence type="predicted"/>
<dbReference type="PROSITE" id="PS00092">
    <property type="entry name" value="N6_MTASE"/>
    <property type="match status" value="1"/>
</dbReference>
<dbReference type="InterPro" id="IPR009537">
    <property type="entry name" value="DUF1156"/>
</dbReference>
<organism evidence="2 3">
    <name type="scientific">Thermocrinis albus (strain DSM 14484 / JCM 11386 / HI 11/12)</name>
    <dbReference type="NCBI Taxonomy" id="638303"/>
    <lineage>
        <taxon>Bacteria</taxon>
        <taxon>Pseudomonadati</taxon>
        <taxon>Aquificota</taxon>
        <taxon>Aquificia</taxon>
        <taxon>Aquificales</taxon>
        <taxon>Aquificaceae</taxon>
        <taxon>Thermocrinis</taxon>
    </lineage>
</organism>
<dbReference type="eggNOG" id="COG1743">
    <property type="taxonomic scope" value="Bacteria"/>
</dbReference>
<dbReference type="OrthoDB" id="9800801at2"/>
<name>D3SN89_THEAH</name>
<dbReference type="STRING" id="638303.Thal_1591"/>
<dbReference type="REBASE" id="24274">
    <property type="entry name" value="M.TalEORF1591P"/>
</dbReference>
<dbReference type="GO" id="GO:0032259">
    <property type="term" value="P:methylation"/>
    <property type="evidence" value="ECO:0007669"/>
    <property type="project" value="InterPro"/>
</dbReference>
<dbReference type="KEGG" id="tal:Thal_1591"/>
<dbReference type="AlphaFoldDB" id="D3SN89"/>
<protein>
    <recommendedName>
        <fullName evidence="1">DUF1156 domain-containing protein</fullName>
    </recommendedName>
</protein>
<dbReference type="GO" id="GO:0008168">
    <property type="term" value="F:methyltransferase activity"/>
    <property type="evidence" value="ECO:0007669"/>
    <property type="project" value="InterPro"/>
</dbReference>
<reference evidence="3" key="1">
    <citation type="journal article" date="2010" name="Stand. Genomic Sci.">
        <title>Complete genome sequence of Thermocrinis albus type strain (HI 11/12T).</title>
        <authorList>
            <person name="Wirth R."/>
            <person name="Sikorski J."/>
            <person name="Brambilla E."/>
            <person name="Misra M."/>
            <person name="Lapidus A."/>
            <person name="Copeland A."/>
            <person name="Nolan M."/>
            <person name="Lucas S."/>
            <person name="Chen F."/>
            <person name="Tice H."/>
            <person name="Cheng J.F."/>
            <person name="Han C."/>
            <person name="Detter J.C."/>
            <person name="Tapia R."/>
            <person name="Bruce D."/>
            <person name="Goodwin L."/>
            <person name="Pitluck S."/>
            <person name="Pati A."/>
            <person name="Anderson I."/>
            <person name="Ivanova N."/>
            <person name="Mavromatis K."/>
            <person name="Mikhailova N."/>
            <person name="Chen A."/>
            <person name="Palaniappan K."/>
            <person name="Bilek Y."/>
            <person name="Hader T."/>
            <person name="Land M."/>
            <person name="Hauser L."/>
            <person name="Chang Y.J."/>
            <person name="Jeffries C.D."/>
            <person name="Tindall B.J."/>
            <person name="Rohde M."/>
            <person name="Goker M."/>
            <person name="Bristow J."/>
            <person name="Eisen J.A."/>
            <person name="Markowitz V."/>
            <person name="Hugenholtz P."/>
            <person name="Kyrpides N.C."/>
            <person name="Klenk H.P."/>
        </authorList>
    </citation>
    <scope>NUCLEOTIDE SEQUENCE [LARGE SCALE GENOMIC DNA]</scope>
    <source>
        <strain evidence="3">DSM 14484 / JCM 11386 / HI 11/12</strain>
    </source>
</reference>
<evidence type="ECO:0000313" key="2">
    <source>
        <dbReference type="EMBL" id="ADC90219.1"/>
    </source>
</evidence>
<dbReference type="SUPFAM" id="SSF53335">
    <property type="entry name" value="S-adenosyl-L-methionine-dependent methyltransferases"/>
    <property type="match status" value="2"/>
</dbReference>
<dbReference type="HOGENOM" id="CLU_007795_2_0_0"/>
<gene>
    <name evidence="2" type="ordered locus">Thal_1591</name>
</gene>
<accession>D3SN89</accession>
<keyword evidence="3" id="KW-1185">Reference proteome</keyword>
<dbReference type="RefSeq" id="WP_012992625.1">
    <property type="nucleotide sequence ID" value="NC_013894.1"/>
</dbReference>
<dbReference type="EMBL" id="CP001931">
    <property type="protein sequence ID" value="ADC90219.1"/>
    <property type="molecule type" value="Genomic_DNA"/>
</dbReference>